<gene>
    <name evidence="1" type="ORF">J1605_010142</name>
</gene>
<evidence type="ECO:0000313" key="1">
    <source>
        <dbReference type="EMBL" id="KAJ8782434.1"/>
    </source>
</evidence>
<dbReference type="Proteomes" id="UP001159641">
    <property type="component" value="Unassembled WGS sequence"/>
</dbReference>
<dbReference type="EMBL" id="JAIQCJ010002112">
    <property type="protein sequence ID" value="KAJ8782434.1"/>
    <property type="molecule type" value="Genomic_DNA"/>
</dbReference>
<dbReference type="Gene3D" id="2.30.30.40">
    <property type="entry name" value="SH3 Domains"/>
    <property type="match status" value="1"/>
</dbReference>
<proteinExistence type="predicted"/>
<dbReference type="SUPFAM" id="SSF50044">
    <property type="entry name" value="SH3-domain"/>
    <property type="match status" value="1"/>
</dbReference>
<protein>
    <submittedName>
        <fullName evidence="1">Uncharacterized protein</fullName>
    </submittedName>
</protein>
<organism evidence="1 2">
    <name type="scientific">Eschrichtius robustus</name>
    <name type="common">California gray whale</name>
    <name type="synonym">Eschrichtius gibbosus</name>
    <dbReference type="NCBI Taxonomy" id="9764"/>
    <lineage>
        <taxon>Eukaryota</taxon>
        <taxon>Metazoa</taxon>
        <taxon>Chordata</taxon>
        <taxon>Craniata</taxon>
        <taxon>Vertebrata</taxon>
        <taxon>Euteleostomi</taxon>
        <taxon>Mammalia</taxon>
        <taxon>Eutheria</taxon>
        <taxon>Laurasiatheria</taxon>
        <taxon>Artiodactyla</taxon>
        <taxon>Whippomorpha</taxon>
        <taxon>Cetacea</taxon>
        <taxon>Mysticeti</taxon>
        <taxon>Eschrichtiidae</taxon>
        <taxon>Eschrichtius</taxon>
    </lineage>
</organism>
<keyword evidence="2" id="KW-1185">Reference proteome</keyword>
<reference evidence="1 2" key="1">
    <citation type="submission" date="2022-11" db="EMBL/GenBank/DDBJ databases">
        <title>Whole genome sequence of Eschrichtius robustus ER-17-0199.</title>
        <authorList>
            <person name="Bruniche-Olsen A."/>
            <person name="Black A.N."/>
            <person name="Fields C.J."/>
            <person name="Walden K."/>
            <person name="Dewoody J.A."/>
        </authorList>
    </citation>
    <scope>NUCLEOTIDE SEQUENCE [LARGE SCALE GENOMIC DNA]</scope>
    <source>
        <strain evidence="1">ER-17-0199</strain>
        <tissue evidence="1">Blubber</tissue>
    </source>
</reference>
<dbReference type="AlphaFoldDB" id="A0AB34GVI5"/>
<name>A0AB34GVI5_ESCRO</name>
<evidence type="ECO:0000313" key="2">
    <source>
        <dbReference type="Proteomes" id="UP001159641"/>
    </source>
</evidence>
<dbReference type="InterPro" id="IPR036028">
    <property type="entry name" value="SH3-like_dom_sf"/>
</dbReference>
<sequence length="49" mass="5204">MGGSPITTADKPPESVINRKARAVYPCEAEHSSELSFEIGAIFEDASPP</sequence>
<comment type="caution">
    <text evidence="1">The sequence shown here is derived from an EMBL/GenBank/DDBJ whole genome shotgun (WGS) entry which is preliminary data.</text>
</comment>
<accession>A0AB34GVI5</accession>